<evidence type="ECO:0000256" key="8">
    <source>
        <dbReference type="ARBA" id="ARBA00023136"/>
    </source>
</evidence>
<organism evidence="11 12">
    <name type="scientific">Microthlaspi erraticum</name>
    <dbReference type="NCBI Taxonomy" id="1685480"/>
    <lineage>
        <taxon>Eukaryota</taxon>
        <taxon>Viridiplantae</taxon>
        <taxon>Streptophyta</taxon>
        <taxon>Embryophyta</taxon>
        <taxon>Tracheophyta</taxon>
        <taxon>Spermatophyta</taxon>
        <taxon>Magnoliopsida</taxon>
        <taxon>eudicotyledons</taxon>
        <taxon>Gunneridae</taxon>
        <taxon>Pentapetalae</taxon>
        <taxon>rosids</taxon>
        <taxon>malvids</taxon>
        <taxon>Brassicales</taxon>
        <taxon>Brassicaceae</taxon>
        <taxon>Coluteocarpeae</taxon>
        <taxon>Microthlaspi</taxon>
    </lineage>
</organism>
<reference evidence="11" key="1">
    <citation type="submission" date="2020-01" db="EMBL/GenBank/DDBJ databases">
        <authorList>
            <person name="Mishra B."/>
        </authorList>
    </citation>
    <scope>NUCLEOTIDE SEQUENCE [LARGE SCALE GENOMIC DNA]</scope>
</reference>
<name>A0A6D2IG29_9BRAS</name>
<dbReference type="OrthoDB" id="205639at2759"/>
<keyword evidence="4" id="KW-0934">Plastid</keyword>
<feature type="transmembrane region" description="Helical" evidence="10">
    <location>
        <begin position="6"/>
        <end position="23"/>
    </location>
</feature>
<comment type="caution">
    <text evidence="11">The sequence shown here is derived from an EMBL/GenBank/DDBJ whole genome shotgun (WGS) entry which is preliminary data.</text>
</comment>
<comment type="similarity">
    <text evidence="2">Belongs to the RETICULATA family.</text>
</comment>
<dbReference type="EMBL" id="CACVBM020001010">
    <property type="protein sequence ID" value="CAA7025618.1"/>
    <property type="molecule type" value="Genomic_DNA"/>
</dbReference>
<evidence type="ECO:0000256" key="6">
    <source>
        <dbReference type="ARBA" id="ARBA00022946"/>
    </source>
</evidence>
<evidence type="ECO:0000313" key="12">
    <source>
        <dbReference type="Proteomes" id="UP000467841"/>
    </source>
</evidence>
<evidence type="ECO:0000256" key="10">
    <source>
        <dbReference type="SAM" id="Phobius"/>
    </source>
</evidence>
<keyword evidence="7 10" id="KW-1133">Transmembrane helix</keyword>
<keyword evidence="5 10" id="KW-0812">Transmembrane</keyword>
<comment type="subcellular location">
    <subcellularLocation>
        <location evidence="1">Plastid</location>
        <location evidence="1">Chloroplast membrane</location>
        <topology evidence="1">Multi-pass membrane protein</topology>
    </subcellularLocation>
</comment>
<gene>
    <name evidence="11" type="ORF">MERR_LOCUS12853</name>
</gene>
<proteinExistence type="inferred from homology"/>
<keyword evidence="8 10" id="KW-0472">Membrane</keyword>
<sequence length="129" mass="14504">MFLPWIETVSLMFVLIVMCRTLLKTAMVYGGFLGTSANLRYQIIAGLIEHRISDELSSQPLLVNVISFVVRTLNSYFGTQQWIDLARSTGLQTQKSILASEEITEPLEESTTVESKATEEESIDKLDNQ</sequence>
<evidence type="ECO:0000256" key="7">
    <source>
        <dbReference type="ARBA" id="ARBA00022989"/>
    </source>
</evidence>
<dbReference type="InterPro" id="IPR021825">
    <property type="entry name" value="RETICULATA-related"/>
</dbReference>
<feature type="compositionally biased region" description="Basic and acidic residues" evidence="9">
    <location>
        <begin position="116"/>
        <end position="129"/>
    </location>
</feature>
<dbReference type="AlphaFoldDB" id="A0A6D2IG29"/>
<evidence type="ECO:0000256" key="9">
    <source>
        <dbReference type="SAM" id="MobiDB-lite"/>
    </source>
</evidence>
<dbReference type="PANTHER" id="PTHR31620:SF2">
    <property type="entry name" value="PROTEIN RETICULATA-RELATED 5, CHLOROPLASTIC"/>
    <property type="match status" value="1"/>
</dbReference>
<evidence type="ECO:0000256" key="2">
    <source>
        <dbReference type="ARBA" id="ARBA00010793"/>
    </source>
</evidence>
<evidence type="ECO:0000256" key="3">
    <source>
        <dbReference type="ARBA" id="ARBA00022528"/>
    </source>
</evidence>
<keyword evidence="3" id="KW-0150">Chloroplast</keyword>
<dbReference type="Pfam" id="PF11891">
    <property type="entry name" value="RETICULATA-like"/>
    <property type="match status" value="1"/>
</dbReference>
<dbReference type="PANTHER" id="PTHR31620">
    <property type="entry name" value="PROTEIN RETICULATA-RELATED 2, CHLOROPLASTIC-RELATED"/>
    <property type="match status" value="1"/>
</dbReference>
<keyword evidence="12" id="KW-1185">Reference proteome</keyword>
<feature type="region of interest" description="Disordered" evidence="9">
    <location>
        <begin position="105"/>
        <end position="129"/>
    </location>
</feature>
<evidence type="ECO:0000313" key="11">
    <source>
        <dbReference type="EMBL" id="CAA7025618.1"/>
    </source>
</evidence>
<evidence type="ECO:0000256" key="1">
    <source>
        <dbReference type="ARBA" id="ARBA00004508"/>
    </source>
</evidence>
<accession>A0A6D2IG29</accession>
<dbReference type="GO" id="GO:0031969">
    <property type="term" value="C:chloroplast membrane"/>
    <property type="evidence" value="ECO:0007669"/>
    <property type="project" value="UniProtKB-SubCell"/>
</dbReference>
<evidence type="ECO:0000256" key="5">
    <source>
        <dbReference type="ARBA" id="ARBA00022692"/>
    </source>
</evidence>
<evidence type="ECO:0000256" key="4">
    <source>
        <dbReference type="ARBA" id="ARBA00022640"/>
    </source>
</evidence>
<keyword evidence="6" id="KW-0809">Transit peptide</keyword>
<dbReference type="Proteomes" id="UP000467841">
    <property type="component" value="Unassembled WGS sequence"/>
</dbReference>
<protein>
    <submittedName>
        <fullName evidence="11">Uncharacterized protein</fullName>
    </submittedName>
</protein>